<proteinExistence type="predicted"/>
<evidence type="ECO:0000313" key="2">
    <source>
        <dbReference type="Proteomes" id="UP000428260"/>
    </source>
</evidence>
<dbReference type="Proteomes" id="UP000428260">
    <property type="component" value="Chromosome"/>
</dbReference>
<reference evidence="1 2" key="1">
    <citation type="submission" date="2019-11" db="EMBL/GenBank/DDBJ databases">
        <authorList>
            <person name="Zheng R.K."/>
            <person name="Sun C.M."/>
        </authorList>
    </citation>
    <scope>NUCLEOTIDE SEQUENCE [LARGE SCALE GENOMIC DNA]</scope>
    <source>
        <strain evidence="1 2">WC007</strain>
    </source>
</reference>
<dbReference type="AlphaFoldDB" id="A0A6I6JUX7"/>
<name>A0A6I6JUX7_9BACT</name>
<accession>A0A6I6JUX7</accession>
<keyword evidence="2" id="KW-1185">Reference proteome</keyword>
<gene>
    <name evidence="1" type="ORF">GM418_05820</name>
</gene>
<evidence type="ECO:0000313" key="1">
    <source>
        <dbReference type="EMBL" id="QGY43193.1"/>
    </source>
</evidence>
<sequence>MNGQQPAFVSLRRGGVSAFPKQIIFEMHDDLNSDGVAGRKWFMRRMTR</sequence>
<protein>
    <submittedName>
        <fullName evidence="1">Uncharacterized protein</fullName>
    </submittedName>
</protein>
<dbReference type="KEGG" id="mcos:GM418_05820"/>
<dbReference type="EMBL" id="CP046401">
    <property type="protein sequence ID" value="QGY43193.1"/>
    <property type="molecule type" value="Genomic_DNA"/>
</dbReference>
<dbReference type="RefSeq" id="WP_158864081.1">
    <property type="nucleotide sequence ID" value="NZ_CP046401.1"/>
</dbReference>
<organism evidence="1 2">
    <name type="scientific">Maribellus comscasis</name>
    <dbReference type="NCBI Taxonomy" id="2681766"/>
    <lineage>
        <taxon>Bacteria</taxon>
        <taxon>Pseudomonadati</taxon>
        <taxon>Bacteroidota</taxon>
        <taxon>Bacteroidia</taxon>
        <taxon>Marinilabiliales</taxon>
        <taxon>Prolixibacteraceae</taxon>
        <taxon>Maribellus</taxon>
    </lineage>
</organism>